<keyword evidence="4" id="KW-1185">Reference proteome</keyword>
<keyword evidence="1" id="KW-0812">Transmembrane</keyword>
<feature type="transmembrane region" description="Helical" evidence="1">
    <location>
        <begin position="16"/>
        <end position="36"/>
    </location>
</feature>
<dbReference type="EMBL" id="CP133148">
    <property type="protein sequence ID" value="WVT03097.1"/>
    <property type="molecule type" value="Genomic_DNA"/>
</dbReference>
<keyword evidence="1" id="KW-0472">Membrane</keyword>
<dbReference type="Pfam" id="PF13400">
    <property type="entry name" value="Tad"/>
    <property type="match status" value="1"/>
</dbReference>
<evidence type="ECO:0000313" key="3">
    <source>
        <dbReference type="EMBL" id="WVT03097.1"/>
    </source>
</evidence>
<organism evidence="3 4">
    <name type="scientific">Sinorhizobium chiapasense</name>
    <dbReference type="NCBI Taxonomy" id="501572"/>
    <lineage>
        <taxon>Bacteria</taxon>
        <taxon>Pseudomonadati</taxon>
        <taxon>Pseudomonadota</taxon>
        <taxon>Alphaproteobacteria</taxon>
        <taxon>Hyphomicrobiales</taxon>
        <taxon>Rhizobiaceae</taxon>
        <taxon>Sinorhizobium/Ensifer group</taxon>
        <taxon>Sinorhizobium</taxon>
    </lineage>
</organism>
<keyword evidence="1" id="KW-1133">Transmembrane helix</keyword>
<accession>A0ABZ2B6F8</accession>
<sequence>MLHKAIKSFWDDRRGYVIALTLISMPLLLGFSLLVIDVGRSGNLHTDLQNAVDAMALAGARELDGRDNAIPRAQAAIEKLANSAAFGGGGTGWSLGSNITVAYDAESDATSTVTVRFLTEIPNSDDSPIDLSKVTTDSNLASYAWVVAKDQAMTTIFPLPVGFNRDTINVSAEAVAVYRASACDVTPIFICNPYEPAGNTSETAAEEAAEALHDNFAAGNLYGRQIELHSTSSSNPGPGNFGFLRTPLGNGASELAEALATGNPGTCYTQDNLDTETGAKAGPVEDGVNTRFGFYSSSFNKVNGNYRYRPAQNVRSAQAQSGKGSGSKSCDGYSPVMVGDVVGDPSMAVPLGYGATMNAIGGGKISSSNNWQYGTYWNVAQGTAAPSVSTILDNYSSYPVQGGAGPTQPSAYDVYRYELANPALISHASANGETGAPTISNQCYSGPDLADYTDPAYGDRREIFSAIVNCGYEASVGHLNGHKATRAVAFARMFLTKPAIKESDERYLSLEMIDITGRGGRGTLDEFLREEAELVR</sequence>
<name>A0ABZ2B6F8_9HYPH</name>
<gene>
    <name evidence="3" type="ORF">RB548_16585</name>
</gene>
<evidence type="ECO:0000313" key="4">
    <source>
        <dbReference type="Proteomes" id="UP001432360"/>
    </source>
</evidence>
<dbReference type="InterPro" id="IPR028087">
    <property type="entry name" value="Tad_N"/>
</dbReference>
<protein>
    <submittedName>
        <fullName evidence="3">Pilus assembly protein</fullName>
    </submittedName>
</protein>
<proteinExistence type="predicted"/>
<evidence type="ECO:0000256" key="1">
    <source>
        <dbReference type="SAM" id="Phobius"/>
    </source>
</evidence>
<evidence type="ECO:0000259" key="2">
    <source>
        <dbReference type="Pfam" id="PF13400"/>
    </source>
</evidence>
<reference evidence="3" key="1">
    <citation type="submission" date="2023-08" db="EMBL/GenBank/DDBJ databases">
        <title>Complete genome sequence of Sinorhizobium chiapanecum ITTG S70 isolated from Acaciella angustissima nodules in Chiapas-Mexico.</title>
        <authorList>
            <person name="Rincon-Rosales R."/>
            <person name="Rogel M.A."/>
            <person name="Rincon-Medina C.I."/>
            <person name="Guerrero G."/>
            <person name="Manzano-Gomez L.A."/>
            <person name="Lopez-Lopez A."/>
            <person name="Rincon Molina F.A."/>
            <person name="Martinez-Romero E."/>
        </authorList>
    </citation>
    <scope>NUCLEOTIDE SEQUENCE</scope>
    <source>
        <strain evidence="3">ITTG S70</strain>
    </source>
</reference>
<feature type="domain" description="Putative Flp pilus-assembly TadG-like N-terminal" evidence="2">
    <location>
        <begin position="15"/>
        <end position="61"/>
    </location>
</feature>
<dbReference type="Proteomes" id="UP001432360">
    <property type="component" value="Chromosome"/>
</dbReference>